<sequence>MKIWLIIILVLIIPQIVFADYYVQSGYEDPQHPISSICVIPHEIPAWELPIDIFLLLLGVYCIDILIFLKIWMVLGYRRVTRTNVLEHDVRLSVLKAIQKNPGIHMQSLSRETKIHLGTLRHHLHMLSITGKITCCQDTATIRFFENNDMYSETQKMVLKHLRNNTRNQILSLLKNQPSVGRDEIARLLGFTGASITWHMKLLEADQLIQVQRSGRIVRYLISEDVTRFLDK</sequence>
<feature type="domain" description="HTH arsR-type" evidence="2">
    <location>
        <begin position="147"/>
        <end position="232"/>
    </location>
</feature>
<dbReference type="Pfam" id="PF13412">
    <property type="entry name" value="HTH_24"/>
    <property type="match status" value="1"/>
</dbReference>
<evidence type="ECO:0000259" key="2">
    <source>
        <dbReference type="PROSITE" id="PS50987"/>
    </source>
</evidence>
<dbReference type="AlphaFoldDB" id="A0A2V2NHE9"/>
<dbReference type="InterPro" id="IPR036388">
    <property type="entry name" value="WH-like_DNA-bd_sf"/>
</dbReference>
<proteinExistence type="predicted"/>
<dbReference type="Proteomes" id="UP000245934">
    <property type="component" value="Unassembled WGS sequence"/>
</dbReference>
<dbReference type="GeneID" id="97609944"/>
<accession>A0A2V2NHE9</accession>
<dbReference type="InterPro" id="IPR036390">
    <property type="entry name" value="WH_DNA-bd_sf"/>
</dbReference>
<name>A0A2V2NHE9_9EURY</name>
<dbReference type="PANTHER" id="PTHR36216">
    <property type="entry name" value="TRANSCRIPTIONAL REGULATOR, TRMB"/>
    <property type="match status" value="1"/>
</dbReference>
<keyword evidence="1" id="KW-0472">Membrane</keyword>
<evidence type="ECO:0000313" key="4">
    <source>
        <dbReference type="Proteomes" id="UP000245934"/>
    </source>
</evidence>
<comment type="caution">
    <text evidence="3">The sequence shown here is derived from an EMBL/GenBank/DDBJ whole genome shotgun (WGS) entry which is preliminary data.</text>
</comment>
<feature type="transmembrane region" description="Helical" evidence="1">
    <location>
        <begin position="53"/>
        <end position="75"/>
    </location>
</feature>
<dbReference type="InterPro" id="IPR056504">
    <property type="entry name" value="HTH_HVO_0163_N"/>
</dbReference>
<dbReference type="PANTHER" id="PTHR36216:SF1">
    <property type="entry name" value="HTH ARSR-TYPE DOMAIN-CONTAINING PROTEIN"/>
    <property type="match status" value="1"/>
</dbReference>
<dbReference type="InterPro" id="IPR001845">
    <property type="entry name" value="HTH_ArsR_DNA-bd_dom"/>
</dbReference>
<dbReference type="InterPro" id="IPR011991">
    <property type="entry name" value="ArsR-like_HTH"/>
</dbReference>
<dbReference type="EMBL" id="QGMZ01000007">
    <property type="protein sequence ID" value="PWR75808.1"/>
    <property type="molecule type" value="Genomic_DNA"/>
</dbReference>
<protein>
    <submittedName>
        <fullName evidence="3">ArsR family transcriptional regulator</fullName>
    </submittedName>
</protein>
<keyword evidence="4" id="KW-1185">Reference proteome</keyword>
<keyword evidence="1" id="KW-0812">Transmembrane</keyword>
<organism evidence="3 4">
    <name type="scientific">Methanospirillum stamsii</name>
    <dbReference type="NCBI Taxonomy" id="1277351"/>
    <lineage>
        <taxon>Archaea</taxon>
        <taxon>Methanobacteriati</taxon>
        <taxon>Methanobacteriota</taxon>
        <taxon>Stenosarchaea group</taxon>
        <taxon>Methanomicrobia</taxon>
        <taxon>Methanomicrobiales</taxon>
        <taxon>Methanospirillaceae</taxon>
        <taxon>Methanospirillum</taxon>
    </lineage>
</organism>
<keyword evidence="1" id="KW-1133">Transmembrane helix</keyword>
<gene>
    <name evidence="3" type="ORF">DLD82_02945</name>
</gene>
<dbReference type="SUPFAM" id="SSF46785">
    <property type="entry name" value="Winged helix' DNA-binding domain"/>
    <property type="match status" value="2"/>
</dbReference>
<dbReference type="GO" id="GO:0003700">
    <property type="term" value="F:DNA-binding transcription factor activity"/>
    <property type="evidence" value="ECO:0007669"/>
    <property type="project" value="InterPro"/>
</dbReference>
<evidence type="ECO:0000313" key="3">
    <source>
        <dbReference type="EMBL" id="PWR75808.1"/>
    </source>
</evidence>
<reference evidence="3 4" key="1">
    <citation type="submission" date="2018-05" db="EMBL/GenBank/DDBJ databases">
        <title>Draft genome of Methanospirillum stamsii Pt1.</title>
        <authorList>
            <person name="Dueholm M.S."/>
            <person name="Nielsen P.H."/>
            <person name="Bakmann L.F."/>
            <person name="Otzen D.E."/>
        </authorList>
    </citation>
    <scope>NUCLEOTIDE SEQUENCE [LARGE SCALE GENOMIC DNA]</scope>
    <source>
        <strain evidence="3 4">Pt1</strain>
    </source>
</reference>
<evidence type="ECO:0000256" key="1">
    <source>
        <dbReference type="SAM" id="Phobius"/>
    </source>
</evidence>
<dbReference type="OrthoDB" id="28610at2157"/>
<dbReference type="RefSeq" id="WP_109939622.1">
    <property type="nucleotide sequence ID" value="NZ_CP176366.1"/>
</dbReference>
<dbReference type="Pfam" id="PF24266">
    <property type="entry name" value="HTH_HVO_0163_N"/>
    <property type="match status" value="1"/>
</dbReference>
<dbReference type="CDD" id="cd00090">
    <property type="entry name" value="HTH_ARSR"/>
    <property type="match status" value="1"/>
</dbReference>
<dbReference type="Gene3D" id="1.10.10.10">
    <property type="entry name" value="Winged helix-like DNA-binding domain superfamily/Winged helix DNA-binding domain"/>
    <property type="match status" value="2"/>
</dbReference>
<dbReference type="PROSITE" id="PS50987">
    <property type="entry name" value="HTH_ARSR_2"/>
    <property type="match status" value="1"/>
</dbReference>